<dbReference type="Proteomes" id="UP001418222">
    <property type="component" value="Unassembled WGS sequence"/>
</dbReference>
<dbReference type="InterPro" id="IPR008250">
    <property type="entry name" value="ATPase_P-typ_transduc_dom_A_sf"/>
</dbReference>
<dbReference type="PANTHER" id="PTHR24092:SF165">
    <property type="entry name" value="PHOSPHOLIPID-TRANSPORTING ATPASE 8-RELATED"/>
    <property type="match status" value="1"/>
</dbReference>
<keyword evidence="20" id="KW-1185">Reference proteome</keyword>
<keyword evidence="4 14" id="KW-0479">Metal-binding</keyword>
<dbReference type="NCBIfam" id="TIGR01652">
    <property type="entry name" value="ATPase-Plipid"/>
    <property type="match status" value="1"/>
</dbReference>
<protein>
    <recommendedName>
        <fullName evidence="15">Phospholipid-transporting ATPase</fullName>
        <ecNumber evidence="15">7.6.2.1</ecNumber>
    </recommendedName>
</protein>
<evidence type="ECO:0000256" key="10">
    <source>
        <dbReference type="ARBA" id="ARBA00023136"/>
    </source>
</evidence>
<dbReference type="SUPFAM" id="SSF56784">
    <property type="entry name" value="HAD-like"/>
    <property type="match status" value="1"/>
</dbReference>
<comment type="similarity">
    <text evidence="2 15">Belongs to the cation transport ATPase (P-type) (TC 3.A.3) family. Type IV subfamily.</text>
</comment>
<evidence type="ECO:0000256" key="11">
    <source>
        <dbReference type="ARBA" id="ARBA00034036"/>
    </source>
</evidence>
<evidence type="ECO:0000256" key="9">
    <source>
        <dbReference type="ARBA" id="ARBA00022989"/>
    </source>
</evidence>
<keyword evidence="5 13" id="KW-0547">Nucleotide-binding</keyword>
<feature type="binding site" evidence="13">
    <location>
        <position position="834"/>
    </location>
    <ligand>
        <name>ATP</name>
        <dbReference type="ChEBI" id="CHEBI:30616"/>
    </ligand>
</feature>
<name>A0AAP0G076_9ASPA</name>
<feature type="binding site" evidence="13">
    <location>
        <position position="858"/>
    </location>
    <ligand>
        <name>ATP</name>
        <dbReference type="ChEBI" id="CHEBI:30616"/>
    </ligand>
</feature>
<feature type="transmembrane region" description="Helical" evidence="15">
    <location>
        <begin position="70"/>
        <end position="88"/>
    </location>
</feature>
<dbReference type="InterPro" id="IPR023298">
    <property type="entry name" value="ATPase_P-typ_TM_dom_sf"/>
</dbReference>
<accession>A0AAP0G076</accession>
<keyword evidence="9 15" id="KW-1133">Transmembrane helix</keyword>
<dbReference type="InterPro" id="IPR036412">
    <property type="entry name" value="HAD-like_sf"/>
</dbReference>
<feature type="binding site" evidence="13">
    <location>
        <position position="605"/>
    </location>
    <ligand>
        <name>ATP</name>
        <dbReference type="ChEBI" id="CHEBI:30616"/>
    </ligand>
</feature>
<feature type="binding site" evidence="14">
    <location>
        <position position="858"/>
    </location>
    <ligand>
        <name>Mg(2+)</name>
        <dbReference type="ChEBI" id="CHEBI:18420"/>
    </ligand>
</feature>
<evidence type="ECO:0000259" key="18">
    <source>
        <dbReference type="Pfam" id="PF16212"/>
    </source>
</evidence>
<dbReference type="Gene3D" id="2.70.150.10">
    <property type="entry name" value="Calcium-transporting ATPase, cytoplasmic transduction domain A"/>
    <property type="match status" value="1"/>
</dbReference>
<dbReference type="SUPFAM" id="SSF81665">
    <property type="entry name" value="Calcium ATPase, transmembrane domain M"/>
    <property type="match status" value="1"/>
</dbReference>
<feature type="transmembrane region" description="Helical" evidence="15">
    <location>
        <begin position="994"/>
        <end position="1012"/>
    </location>
</feature>
<dbReference type="InterPro" id="IPR023214">
    <property type="entry name" value="HAD_sf"/>
</dbReference>
<evidence type="ECO:0000256" key="16">
    <source>
        <dbReference type="SAM" id="MobiDB-lite"/>
    </source>
</evidence>
<comment type="catalytic activity">
    <reaction evidence="11 15">
        <text>ATP + H2O + phospholipidSide 1 = ADP + phosphate + phospholipidSide 2.</text>
        <dbReference type="EC" id="7.6.2.1"/>
    </reaction>
</comment>
<dbReference type="GO" id="GO:0140326">
    <property type="term" value="F:ATPase-coupled intramembrane lipid transporter activity"/>
    <property type="evidence" value="ECO:0007669"/>
    <property type="project" value="UniProtKB-EC"/>
</dbReference>
<dbReference type="CDD" id="cd02073">
    <property type="entry name" value="P-type_ATPase_APLT_Dnf-like"/>
    <property type="match status" value="1"/>
</dbReference>
<dbReference type="Pfam" id="PF16212">
    <property type="entry name" value="PhoLip_ATPase_C"/>
    <property type="match status" value="1"/>
</dbReference>
<dbReference type="SFLD" id="SFLDF00027">
    <property type="entry name" value="p-type_atpase"/>
    <property type="match status" value="1"/>
</dbReference>
<evidence type="ECO:0000256" key="7">
    <source>
        <dbReference type="ARBA" id="ARBA00022842"/>
    </source>
</evidence>
<evidence type="ECO:0000256" key="3">
    <source>
        <dbReference type="ARBA" id="ARBA00022692"/>
    </source>
</evidence>
<feature type="transmembrane region" description="Helical" evidence="15">
    <location>
        <begin position="345"/>
        <end position="366"/>
    </location>
</feature>
<feature type="transmembrane region" description="Helical" evidence="15">
    <location>
        <begin position="944"/>
        <end position="964"/>
    </location>
</feature>
<dbReference type="GO" id="GO:0045332">
    <property type="term" value="P:phospholipid translocation"/>
    <property type="evidence" value="ECO:0007669"/>
    <property type="project" value="TreeGrafter"/>
</dbReference>
<comment type="caution">
    <text evidence="19">The sequence shown here is derived from an EMBL/GenBank/DDBJ whole genome shotgun (WGS) entry which is preliminary data.</text>
</comment>
<dbReference type="FunFam" id="3.40.50.1000:FF:000014">
    <property type="entry name" value="Phospholipid-transporting ATPase"/>
    <property type="match status" value="1"/>
</dbReference>
<feature type="domain" description="P-type ATPase C-terminal" evidence="18">
    <location>
        <begin position="880"/>
        <end position="1129"/>
    </location>
</feature>
<dbReference type="InterPro" id="IPR044492">
    <property type="entry name" value="P_typ_ATPase_HD_dom"/>
</dbReference>
<organism evidence="19 20">
    <name type="scientific">Platanthera zijinensis</name>
    <dbReference type="NCBI Taxonomy" id="2320716"/>
    <lineage>
        <taxon>Eukaryota</taxon>
        <taxon>Viridiplantae</taxon>
        <taxon>Streptophyta</taxon>
        <taxon>Embryophyta</taxon>
        <taxon>Tracheophyta</taxon>
        <taxon>Spermatophyta</taxon>
        <taxon>Magnoliopsida</taxon>
        <taxon>Liliopsida</taxon>
        <taxon>Asparagales</taxon>
        <taxon>Orchidaceae</taxon>
        <taxon>Orchidoideae</taxon>
        <taxon>Orchideae</taxon>
        <taxon>Orchidinae</taxon>
        <taxon>Platanthera</taxon>
    </lineage>
</organism>
<dbReference type="EC" id="7.6.2.1" evidence="15"/>
<dbReference type="EMBL" id="JBBWWQ010000015">
    <property type="protein sequence ID" value="KAK8928738.1"/>
    <property type="molecule type" value="Genomic_DNA"/>
</dbReference>
<evidence type="ECO:0000256" key="6">
    <source>
        <dbReference type="ARBA" id="ARBA00022840"/>
    </source>
</evidence>
<feature type="binding site" evidence="14">
    <location>
        <position position="414"/>
    </location>
    <ligand>
        <name>Mg(2+)</name>
        <dbReference type="ChEBI" id="CHEBI:18420"/>
    </ligand>
</feature>
<evidence type="ECO:0000256" key="4">
    <source>
        <dbReference type="ARBA" id="ARBA00022723"/>
    </source>
</evidence>
<feature type="binding site" evidence="13">
    <location>
        <position position="828"/>
    </location>
    <ligand>
        <name>ATP</name>
        <dbReference type="ChEBI" id="CHEBI:30616"/>
    </ligand>
</feature>
<dbReference type="InterPro" id="IPR032631">
    <property type="entry name" value="P-type_ATPase_N"/>
</dbReference>
<evidence type="ECO:0000256" key="2">
    <source>
        <dbReference type="ARBA" id="ARBA00008109"/>
    </source>
</evidence>
<dbReference type="GO" id="GO:0016887">
    <property type="term" value="F:ATP hydrolysis activity"/>
    <property type="evidence" value="ECO:0007669"/>
    <property type="project" value="InterPro"/>
</dbReference>
<dbReference type="Gene3D" id="3.40.50.1000">
    <property type="entry name" value="HAD superfamily/HAD-like"/>
    <property type="match status" value="1"/>
</dbReference>
<feature type="transmembrane region" description="Helical" evidence="15">
    <location>
        <begin position="1101"/>
        <end position="1121"/>
    </location>
</feature>
<dbReference type="InterPro" id="IPR006539">
    <property type="entry name" value="P-type_ATPase_IV"/>
</dbReference>
<feature type="binding site" evidence="13">
    <location>
        <position position="416"/>
    </location>
    <ligand>
        <name>ATP</name>
        <dbReference type="ChEBI" id="CHEBI:30616"/>
    </ligand>
</feature>
<dbReference type="SFLD" id="SFLDG00002">
    <property type="entry name" value="C1.7:_P-type_atpase_like"/>
    <property type="match status" value="1"/>
</dbReference>
<dbReference type="SFLD" id="SFLDS00003">
    <property type="entry name" value="Haloacid_Dehalogenase"/>
    <property type="match status" value="1"/>
</dbReference>
<dbReference type="GO" id="GO:0000287">
    <property type="term" value="F:magnesium ion binding"/>
    <property type="evidence" value="ECO:0007669"/>
    <property type="project" value="UniProtKB-UniRule"/>
</dbReference>
<evidence type="ECO:0000256" key="1">
    <source>
        <dbReference type="ARBA" id="ARBA00004141"/>
    </source>
</evidence>
<feature type="binding site" evidence="13">
    <location>
        <position position="721"/>
    </location>
    <ligand>
        <name>ATP</name>
        <dbReference type="ChEBI" id="CHEBI:30616"/>
    </ligand>
</feature>
<dbReference type="InterPro" id="IPR032630">
    <property type="entry name" value="P_typ_ATPase_c"/>
</dbReference>
<dbReference type="SUPFAM" id="SSF81660">
    <property type="entry name" value="Metal cation-transporting ATPase, ATP-binding domain N"/>
    <property type="match status" value="1"/>
</dbReference>
<feature type="binding site" evidence="13">
    <location>
        <position position="722"/>
    </location>
    <ligand>
        <name>ATP</name>
        <dbReference type="ChEBI" id="CHEBI:30616"/>
    </ligand>
</feature>
<sequence length="1151" mass="129541">MPWLRCSGRQPDGGGRPPEAMEGHAREVFCNDPACDKALRLNYCGNAISTTKYTVANFIPKSLFEQFRRVANVFFLIVACVSFSPLAPYRAVSIALPLVVVISATMAKEAVEDWRRKQQDVEVNNRKVDVYDGCSTFTSTEWKRLRVGDIVKVTKDEYFPADLLLISSSSEDGCCYVETANLDGETNLKRKQCLSVTSAVQGAHSFQKFKGLIKCEDPNEKLYSFIGTMYYEGSLYSLSPQQILLRGSKLMNTHYAYGVVVFTGHDTKVMQNATDPPSKRSKIEIRMDKIIYILFGVLILISCTGSIFFGLKTKEDIHHGMISRWYLRPDKTSLLFDPERASLSAFFHFLTGLMLYGCLIPISLYISIEIVKVLQSTFINQDQDMYCTEVDQPARARTSNLNEELGQVNTILSDKTGTLTCNSMEFLKCSIAGVDYGWGNTVVDKVLCTGTRDGEIEFQPEASSVNSHANGGVLRRNVKGFSFIDDRLMSGSWVNERHHDLIQMFFRVLAVCHTAIPVVDSKYDDISYEAESPDEATFVVAARELGFKFYEKTQESISLHEFEPSLGRMVDRTYKILCTLLFSSSRKRMSVIIMTEEGQILIFCKGADSAIFSRLVKDEQIYVPATRDHINEYSESGLRIMVVAYRMVNEEEFNIWYEEFSKASNSVSCNRDEMVDAAAEKIERDLILLGATAVEDRLQKGVPECIDKLAQAGIKIWVLTGDKLETAINIGFACHLLQKDMKQITITLGELDDIASTKGDEEVFKKDSYESVARQLREAQSEANILKRSSVCCALVIDGNSLVFALSRVLERSFFDLASNCVSVICCRTSPKQKALVTRLVKRNTGKTTLAIGDGANDVGMLQESDIGVGISGVEGMQAVMASDFAIAQFRYLDRLLLVHGHWCYRRITAMICYIFYKNITFGFTLFWFEVHASFTAQPAYNDWYIACYNVVFTSLPVIALGVFDKDVSSRLCLKYPMMHQEGVQNVFFSWPRILCWMINGVFSSVIIYFFSSSAIVDQAFRKDGRVAGLDVLGITMYTCVVWTVNCQLALYINYFTWIQHLFIWGSISFWYVFLVVYGLFPPSISTSAYWAFLEAAAPSPVYWTATLAAVVMALLPYFAYKSFRSAFSSDCCQDVRGKCHEDGLSNPAEK</sequence>
<comment type="subcellular location">
    <subcellularLocation>
        <location evidence="1 15">Membrane</location>
        <topology evidence="1 15">Multi-pass membrane protein</topology>
    </subcellularLocation>
</comment>
<feature type="binding site" evidence="13">
    <location>
        <position position="582"/>
    </location>
    <ligand>
        <name>ATP</name>
        <dbReference type="ChEBI" id="CHEBI:30616"/>
    </ligand>
</feature>
<feature type="binding site" evidence="13">
    <location>
        <position position="639"/>
    </location>
    <ligand>
        <name>ATP</name>
        <dbReference type="ChEBI" id="CHEBI:30616"/>
    </ligand>
</feature>
<feature type="transmembrane region" description="Helical" evidence="15">
    <location>
        <begin position="94"/>
        <end position="111"/>
    </location>
</feature>
<feature type="active site" description="4-aspartylphosphate intermediate" evidence="12">
    <location>
        <position position="414"/>
    </location>
</feature>
<dbReference type="PROSITE" id="PS00154">
    <property type="entry name" value="ATPASE_E1_E2"/>
    <property type="match status" value="1"/>
</dbReference>
<keyword evidence="6 13" id="KW-0067">ATP-binding</keyword>
<feature type="binding site" evidence="13">
    <location>
        <position position="414"/>
    </location>
    <ligand>
        <name>ATP</name>
        <dbReference type="ChEBI" id="CHEBI:30616"/>
    </ligand>
</feature>
<feature type="region of interest" description="Disordered" evidence="16">
    <location>
        <begin position="1"/>
        <end position="20"/>
    </location>
</feature>
<feature type="transmembrane region" description="Helical" evidence="15">
    <location>
        <begin position="1032"/>
        <end position="1055"/>
    </location>
</feature>
<feature type="transmembrane region" description="Helical" evidence="15">
    <location>
        <begin position="1062"/>
        <end position="1081"/>
    </location>
</feature>
<comment type="cofactor">
    <cofactor evidence="14">
        <name>Mg(2+)</name>
        <dbReference type="ChEBI" id="CHEBI:18420"/>
    </cofactor>
</comment>
<feature type="binding site" evidence="13">
    <location>
        <position position="415"/>
    </location>
    <ligand>
        <name>ATP</name>
        <dbReference type="ChEBI" id="CHEBI:30616"/>
    </ligand>
</feature>
<dbReference type="PRINTS" id="PR00119">
    <property type="entry name" value="CATATPASE"/>
</dbReference>
<evidence type="ECO:0000256" key="14">
    <source>
        <dbReference type="PIRSR" id="PIRSR606539-3"/>
    </source>
</evidence>
<evidence type="ECO:0000313" key="20">
    <source>
        <dbReference type="Proteomes" id="UP001418222"/>
    </source>
</evidence>
<feature type="domain" description="P-type ATPase N-terminal" evidence="17">
    <location>
        <begin position="28"/>
        <end position="92"/>
    </location>
</feature>
<feature type="binding site" evidence="13">
    <location>
        <position position="857"/>
    </location>
    <ligand>
        <name>ATP</name>
        <dbReference type="ChEBI" id="CHEBI:30616"/>
    </ligand>
</feature>
<proteinExistence type="inferred from homology"/>
<gene>
    <name evidence="19" type="primary">ALA8</name>
    <name evidence="19" type="ORF">KSP39_PZI017220</name>
</gene>
<dbReference type="InterPro" id="IPR023299">
    <property type="entry name" value="ATPase_P-typ_cyto_dom_N"/>
</dbReference>
<dbReference type="AlphaFoldDB" id="A0AAP0G076"/>
<keyword evidence="10 15" id="KW-0472">Membrane</keyword>
<evidence type="ECO:0000256" key="5">
    <source>
        <dbReference type="ARBA" id="ARBA00022741"/>
    </source>
</evidence>
<feature type="binding site" evidence="13">
    <location>
        <position position="535"/>
    </location>
    <ligand>
        <name>ATP</name>
        <dbReference type="ChEBI" id="CHEBI:30616"/>
    </ligand>
</feature>
<feature type="binding site" evidence="14">
    <location>
        <position position="854"/>
    </location>
    <ligand>
        <name>Mg(2+)</name>
        <dbReference type="ChEBI" id="CHEBI:18420"/>
    </ligand>
</feature>
<dbReference type="NCBIfam" id="TIGR01494">
    <property type="entry name" value="ATPase_P-type"/>
    <property type="match status" value="1"/>
</dbReference>
<evidence type="ECO:0000256" key="12">
    <source>
        <dbReference type="PIRSR" id="PIRSR606539-1"/>
    </source>
</evidence>
<dbReference type="PANTHER" id="PTHR24092">
    <property type="entry name" value="PROBABLE PHOSPHOLIPID-TRANSPORTING ATPASE"/>
    <property type="match status" value="1"/>
</dbReference>
<dbReference type="FunFam" id="2.70.150.10:FF:000023">
    <property type="entry name" value="Phospholipid-transporting ATPase"/>
    <property type="match status" value="1"/>
</dbReference>
<feature type="binding site" evidence="14">
    <location>
        <position position="416"/>
    </location>
    <ligand>
        <name>Mg(2+)</name>
        <dbReference type="ChEBI" id="CHEBI:18420"/>
    </ligand>
</feature>
<dbReference type="Pfam" id="PF13246">
    <property type="entry name" value="Cation_ATPase"/>
    <property type="match status" value="1"/>
</dbReference>
<evidence type="ECO:0000313" key="19">
    <source>
        <dbReference type="EMBL" id="KAK8928738.1"/>
    </source>
</evidence>
<dbReference type="InterPro" id="IPR018303">
    <property type="entry name" value="ATPase_P-typ_P_site"/>
</dbReference>
<feature type="transmembrane region" description="Helical" evidence="15">
    <location>
        <begin position="290"/>
        <end position="311"/>
    </location>
</feature>
<keyword evidence="8 15" id="KW-1278">Translocase</keyword>
<keyword evidence="7 14" id="KW-0460">Magnesium</keyword>
<evidence type="ECO:0000256" key="8">
    <source>
        <dbReference type="ARBA" id="ARBA00022967"/>
    </source>
</evidence>
<feature type="transmembrane region" description="Helical" evidence="15">
    <location>
        <begin position="908"/>
        <end position="929"/>
    </location>
</feature>
<dbReference type="GO" id="GO:0005886">
    <property type="term" value="C:plasma membrane"/>
    <property type="evidence" value="ECO:0007669"/>
    <property type="project" value="TreeGrafter"/>
</dbReference>
<dbReference type="Pfam" id="PF16209">
    <property type="entry name" value="PhoLip_ATPase_N"/>
    <property type="match status" value="1"/>
</dbReference>
<keyword evidence="3 15" id="KW-0812">Transmembrane</keyword>
<reference evidence="19 20" key="1">
    <citation type="journal article" date="2022" name="Nat. Plants">
        <title>Genomes of leafy and leafless Platanthera orchids illuminate the evolution of mycoheterotrophy.</title>
        <authorList>
            <person name="Li M.H."/>
            <person name="Liu K.W."/>
            <person name="Li Z."/>
            <person name="Lu H.C."/>
            <person name="Ye Q.L."/>
            <person name="Zhang D."/>
            <person name="Wang J.Y."/>
            <person name="Li Y.F."/>
            <person name="Zhong Z.M."/>
            <person name="Liu X."/>
            <person name="Yu X."/>
            <person name="Liu D.K."/>
            <person name="Tu X.D."/>
            <person name="Liu B."/>
            <person name="Hao Y."/>
            <person name="Liao X.Y."/>
            <person name="Jiang Y.T."/>
            <person name="Sun W.H."/>
            <person name="Chen J."/>
            <person name="Chen Y.Q."/>
            <person name="Ai Y."/>
            <person name="Zhai J.W."/>
            <person name="Wu S.S."/>
            <person name="Zhou Z."/>
            <person name="Hsiao Y.Y."/>
            <person name="Wu W.L."/>
            <person name="Chen Y.Y."/>
            <person name="Lin Y.F."/>
            <person name="Hsu J.L."/>
            <person name="Li C.Y."/>
            <person name="Wang Z.W."/>
            <person name="Zhao X."/>
            <person name="Zhong W.Y."/>
            <person name="Ma X.K."/>
            <person name="Ma L."/>
            <person name="Huang J."/>
            <person name="Chen G.Z."/>
            <person name="Huang M.Z."/>
            <person name="Huang L."/>
            <person name="Peng D.H."/>
            <person name="Luo Y.B."/>
            <person name="Zou S.Q."/>
            <person name="Chen S.P."/>
            <person name="Lan S."/>
            <person name="Tsai W.C."/>
            <person name="Van de Peer Y."/>
            <person name="Liu Z.J."/>
        </authorList>
    </citation>
    <scope>NUCLEOTIDE SEQUENCE [LARGE SCALE GENOMIC DNA]</scope>
    <source>
        <strain evidence="19">Lor287</strain>
    </source>
</reference>
<evidence type="ECO:0000256" key="15">
    <source>
        <dbReference type="RuleBase" id="RU362033"/>
    </source>
</evidence>
<evidence type="ECO:0000259" key="17">
    <source>
        <dbReference type="Pfam" id="PF16209"/>
    </source>
</evidence>
<evidence type="ECO:0000256" key="13">
    <source>
        <dbReference type="PIRSR" id="PIRSR606539-2"/>
    </source>
</evidence>
<dbReference type="Gene3D" id="3.40.1110.10">
    <property type="entry name" value="Calcium-transporting ATPase, cytoplasmic domain N"/>
    <property type="match status" value="1"/>
</dbReference>
<dbReference type="GO" id="GO:0005524">
    <property type="term" value="F:ATP binding"/>
    <property type="evidence" value="ECO:0007669"/>
    <property type="project" value="UniProtKB-UniRule"/>
</dbReference>
<dbReference type="SUPFAM" id="SSF81653">
    <property type="entry name" value="Calcium ATPase, transduction domain A"/>
    <property type="match status" value="1"/>
</dbReference>
<dbReference type="InterPro" id="IPR001757">
    <property type="entry name" value="P_typ_ATPase"/>
</dbReference>
<feature type="binding site" evidence="13">
    <location>
        <position position="720"/>
    </location>
    <ligand>
        <name>ATP</name>
        <dbReference type="ChEBI" id="CHEBI:30616"/>
    </ligand>
</feature>